<gene>
    <name evidence="6" type="primary">wcwK</name>
    <name evidence="6" type="ORF">CCDG5_1970</name>
</gene>
<organism evidence="6 7">
    <name type="scientific">[Clostridium] cellulosi</name>
    <dbReference type="NCBI Taxonomy" id="29343"/>
    <lineage>
        <taxon>Bacteria</taxon>
        <taxon>Bacillati</taxon>
        <taxon>Bacillota</taxon>
        <taxon>Clostridia</taxon>
        <taxon>Eubacteriales</taxon>
        <taxon>Oscillospiraceae</taxon>
        <taxon>Oscillospiraceae incertae sedis</taxon>
    </lineage>
</organism>
<evidence type="ECO:0000256" key="3">
    <source>
        <dbReference type="ARBA" id="ARBA00023169"/>
    </source>
</evidence>
<evidence type="ECO:0000256" key="2">
    <source>
        <dbReference type="ARBA" id="ARBA00022679"/>
    </source>
</evidence>
<dbReference type="PANTHER" id="PTHR24045">
    <property type="match status" value="1"/>
</dbReference>
<dbReference type="EC" id="2.7.-.-" evidence="6"/>
<evidence type="ECO:0000313" key="7">
    <source>
        <dbReference type="Proteomes" id="UP000032431"/>
    </source>
</evidence>
<dbReference type="InterPro" id="IPR031358">
    <property type="entry name" value="Stealth_CR1"/>
</dbReference>
<dbReference type="InterPro" id="IPR047141">
    <property type="entry name" value="Stealth"/>
</dbReference>
<dbReference type="InterPro" id="IPR021520">
    <property type="entry name" value="Stealth_CR2"/>
</dbReference>
<keyword evidence="7" id="KW-1185">Reference proteome</keyword>
<evidence type="ECO:0000313" key="6">
    <source>
        <dbReference type="EMBL" id="CDZ25062.1"/>
    </source>
</evidence>
<accession>A0A078KRB8</accession>
<dbReference type="Proteomes" id="UP000032431">
    <property type="component" value="Chromosome I"/>
</dbReference>
<feature type="domain" description="Stealth protein CR2 conserved region 2" evidence="4">
    <location>
        <begin position="36"/>
        <end position="136"/>
    </location>
</feature>
<comment type="similarity">
    <text evidence="1">Belongs to the stealth family.</text>
</comment>
<dbReference type="EMBL" id="LM995447">
    <property type="protein sequence ID" value="CDZ25062.1"/>
    <property type="molecule type" value="Genomic_DNA"/>
</dbReference>
<dbReference type="PANTHER" id="PTHR24045:SF0">
    <property type="entry name" value="N-ACETYLGLUCOSAMINE-1-PHOSPHOTRANSFERASE SUBUNITS ALPHA_BETA"/>
    <property type="match status" value="1"/>
</dbReference>
<feature type="domain" description="Stealth protein CR1 conserved region 1" evidence="5">
    <location>
        <begin position="3"/>
        <end position="29"/>
    </location>
</feature>
<dbReference type="PATRIC" id="fig|29343.3.peg.2070"/>
<dbReference type="Pfam" id="PF11380">
    <property type="entry name" value="Stealth_CR2"/>
    <property type="match status" value="1"/>
</dbReference>
<sequence length="327" mass="39205">MYSIDFVIPWVDGSDPAWIETRNRYLENKEDGSPVRFRDWDNLQYWFRGVEKFAPWVNKIYFITWGHLPKWLNTNNPKLKVVKHEDYIPKEWLPTFSANPIELNLHRIEGLSEYFVYFNDDMFIINEMKETDFFKNGLPCDTGVWNVHHSCRDKTSTITDNDMAVINDYFSKKEAIKRHFGKYFNFRYGRDNIRSGVLLAWPYWTGFLDCHFPNSFLKSTLEEVWSKEPKLLSETSSHKFRNNMDVNQWLFRYWQLASGRFMPRSKKIAKYFPITEDNTAIVDAITKQKYKMICINDVAELNDFEYQKDIIKQAFDRILPEKSSFEK</sequence>
<name>A0A078KRB8_9FIRM</name>
<dbReference type="STRING" id="29343.CCDG5_1970"/>
<dbReference type="AlphaFoldDB" id="A0A078KRB8"/>
<keyword evidence="3" id="KW-0270">Exopolysaccharide synthesis</keyword>
<dbReference type="GO" id="GO:0016772">
    <property type="term" value="F:transferase activity, transferring phosphorus-containing groups"/>
    <property type="evidence" value="ECO:0007669"/>
    <property type="project" value="InterPro"/>
</dbReference>
<dbReference type="HOGENOM" id="CLU_043224_1_0_9"/>
<proteinExistence type="inferred from homology"/>
<dbReference type="KEGG" id="ccel:CCDG5_1970"/>
<reference evidence="7" key="1">
    <citation type="submission" date="2014-07" db="EMBL/GenBank/DDBJ databases">
        <authorList>
            <person name="Wibberg D."/>
        </authorList>
    </citation>
    <scope>NUCLEOTIDE SEQUENCE [LARGE SCALE GENOMIC DNA]</scope>
    <source>
        <strain evidence="7">DG5</strain>
    </source>
</reference>
<dbReference type="OrthoDB" id="9776077at2"/>
<dbReference type="Pfam" id="PF17101">
    <property type="entry name" value="Stealth_CR1"/>
    <property type="match status" value="1"/>
</dbReference>
<evidence type="ECO:0000259" key="4">
    <source>
        <dbReference type="Pfam" id="PF11380"/>
    </source>
</evidence>
<dbReference type="GO" id="GO:0000271">
    <property type="term" value="P:polysaccharide biosynthetic process"/>
    <property type="evidence" value="ECO:0007669"/>
    <property type="project" value="UniProtKB-KW"/>
</dbReference>
<evidence type="ECO:0000259" key="5">
    <source>
        <dbReference type="Pfam" id="PF17101"/>
    </source>
</evidence>
<keyword evidence="2 6" id="KW-0808">Transferase</keyword>
<evidence type="ECO:0000256" key="1">
    <source>
        <dbReference type="ARBA" id="ARBA00007583"/>
    </source>
</evidence>
<protein>
    <submittedName>
        <fullName evidence="6">Capsular polysaccharide phosphotransferase WcwK</fullName>
        <ecNumber evidence="6">2.7.-.-</ecNumber>
    </submittedName>
</protein>